<dbReference type="CDD" id="cd02953">
    <property type="entry name" value="DsbDgamma"/>
    <property type="match status" value="1"/>
</dbReference>
<keyword evidence="10" id="KW-0732">Signal</keyword>
<dbReference type="InterPro" id="IPR017937">
    <property type="entry name" value="Thioredoxin_CS"/>
</dbReference>
<evidence type="ECO:0000256" key="2">
    <source>
        <dbReference type="ARBA" id="ARBA00022475"/>
    </source>
</evidence>
<evidence type="ECO:0000256" key="4">
    <source>
        <dbReference type="ARBA" id="ARBA00022748"/>
    </source>
</evidence>
<dbReference type="GO" id="GO:0017004">
    <property type="term" value="P:cytochrome complex assembly"/>
    <property type="evidence" value="ECO:0007669"/>
    <property type="project" value="UniProtKB-KW"/>
</dbReference>
<feature type="transmembrane region" description="Helical" evidence="9">
    <location>
        <begin position="634"/>
        <end position="652"/>
    </location>
</feature>
<keyword evidence="13" id="KW-1185">Reference proteome</keyword>
<reference evidence="12 13" key="1">
    <citation type="submission" date="2018-05" db="EMBL/GenBank/DDBJ databases">
        <title>The complete genome of Lysobacter maris HZ9B, a marine bacterium antagonistic against terrestrial plant pathogens.</title>
        <authorList>
            <person name="Zhang X.-Q."/>
        </authorList>
    </citation>
    <scope>NUCLEOTIDE SEQUENCE [LARGE SCALE GENOMIC DNA]</scope>
    <source>
        <strain evidence="12 13">HZ9B</strain>
    </source>
</reference>
<dbReference type="GO" id="GO:0045454">
    <property type="term" value="P:cell redox homeostasis"/>
    <property type="evidence" value="ECO:0007669"/>
    <property type="project" value="TreeGrafter"/>
</dbReference>
<keyword evidence="3 9" id="KW-0812">Transmembrane</keyword>
<dbReference type="Pfam" id="PF02683">
    <property type="entry name" value="DsbD_TM"/>
    <property type="match status" value="1"/>
</dbReference>
<feature type="chain" id="PRO_5016163402" evidence="10">
    <location>
        <begin position="33"/>
        <end position="840"/>
    </location>
</feature>
<evidence type="ECO:0000256" key="10">
    <source>
        <dbReference type="SAM" id="SignalP"/>
    </source>
</evidence>
<dbReference type="GO" id="GO:0015035">
    <property type="term" value="F:protein-disulfide reductase activity"/>
    <property type="evidence" value="ECO:0007669"/>
    <property type="project" value="TreeGrafter"/>
</dbReference>
<dbReference type="EMBL" id="CP029843">
    <property type="protein sequence ID" value="AWV08481.1"/>
    <property type="molecule type" value="Genomic_DNA"/>
</dbReference>
<evidence type="ECO:0000313" key="13">
    <source>
        <dbReference type="Proteomes" id="UP000249447"/>
    </source>
</evidence>
<dbReference type="InterPro" id="IPR003834">
    <property type="entry name" value="Cyt_c_assmbl_TM_dom"/>
</dbReference>
<dbReference type="OrthoDB" id="9811036at2"/>
<evidence type="ECO:0000256" key="3">
    <source>
        <dbReference type="ARBA" id="ARBA00022692"/>
    </source>
</evidence>
<dbReference type="InterPro" id="IPR036929">
    <property type="entry name" value="DsbDN_sf"/>
</dbReference>
<evidence type="ECO:0000313" key="12">
    <source>
        <dbReference type="EMBL" id="AWV08481.1"/>
    </source>
</evidence>
<evidence type="ECO:0000256" key="5">
    <source>
        <dbReference type="ARBA" id="ARBA00022989"/>
    </source>
</evidence>
<dbReference type="Gene3D" id="3.40.30.10">
    <property type="entry name" value="Glutaredoxin"/>
    <property type="match status" value="1"/>
</dbReference>
<dbReference type="PANTHER" id="PTHR32234:SF3">
    <property type="entry name" value="SUPPRESSION OF COPPER SENSITIVITY PROTEIN"/>
    <property type="match status" value="1"/>
</dbReference>
<feature type="region of interest" description="Disordered" evidence="8">
    <location>
        <begin position="355"/>
        <end position="410"/>
    </location>
</feature>
<dbReference type="RefSeq" id="WP_111267512.1">
    <property type="nucleotide sequence ID" value="NZ_CP029843.1"/>
</dbReference>
<evidence type="ECO:0000256" key="8">
    <source>
        <dbReference type="SAM" id="MobiDB-lite"/>
    </source>
</evidence>
<evidence type="ECO:0000256" key="1">
    <source>
        <dbReference type="ARBA" id="ARBA00004651"/>
    </source>
</evidence>
<dbReference type="InterPro" id="IPR035671">
    <property type="entry name" value="DsbD_gamma"/>
</dbReference>
<comment type="subcellular location">
    <subcellularLocation>
        <location evidence="1">Cell membrane</location>
        <topology evidence="1">Multi-pass membrane protein</topology>
    </subcellularLocation>
</comment>
<keyword evidence="2" id="KW-1003">Cell membrane</keyword>
<feature type="transmembrane region" description="Helical" evidence="9">
    <location>
        <begin position="479"/>
        <end position="498"/>
    </location>
</feature>
<feature type="transmembrane region" description="Helical" evidence="9">
    <location>
        <begin position="434"/>
        <end position="458"/>
    </location>
</feature>
<sequence>MTQSRPIPGRRRASASLLVLLALLAPLLPAQAAVDEEDLLPVDEAFVLSASASAADTIEVQWKIADGYYLYRHRTSVQASPAFAQGELRLPRGHAYTDEFFGDVETYRDRLTATLPGRAGAGTVALKVKYQGCADAGICYPPQTRELQVAMPAATGAPVAGLAAPGAVAAASDPAPVSGGLRLPGSGGVSSAVDPAAAGNRLLAPTALPGGEAKPLPPEQAFAVQALADNGNRVRVRFDVAPGYYLYRDKTAFRLQAVDGTPSLANGRPDWPPGQRHSDEYFGETTVYFEPVEVTLPVLRRTADATDARLTVELQGCQTDGICYPPMTRTLAVSLPAGSVEPAGAEAAATASAPAPAMPAAGGDDAVAGPIADDPTAEDTAAKPAEARAQAEAAAAATATDDAASATAAGDGANEAMATGDGAASGGQRRPLNLFSALLLALGGGLILNLMPCVLPVLSLKALSLAGNGESPRRARRHALWYTAGVLLSFAALGGLALALREAGLALGWGFQLQQPLVVAMLALLMFALGLSLSGVWHIGGRWTGVGHELTMKSGPAGDFFTGVLAVVVATPCTAPFMGAALAWAFTANTVTAIAVFLTLGLGLALPFLLIGFIPALAHRLPKPGAWMETFKQLLAFPLYLTAVWLAWVLTRQRGADAIGWFLVAATALAFAAWAWTRARRDGRRWAAVVAALALLATAWPLLRIHQLERPQAAAAAVSQDALSPVPFSEQRLADLRASGRPVFVNVTADWCVSCKANESAVFSRDEFRQTLAATGTVYMVGDWTDVDPTLTAFLQRHEAVGVPLYVVYPVDGGEGRVLPILVTPGIVREALLDAAGHAP</sequence>
<dbReference type="SUPFAM" id="SSF52833">
    <property type="entry name" value="Thioredoxin-like"/>
    <property type="match status" value="1"/>
</dbReference>
<protein>
    <submittedName>
        <fullName evidence="12">Cytochrome C biogenesis protein</fullName>
    </submittedName>
</protein>
<accession>A0A2U9T7E1</accession>
<feature type="transmembrane region" description="Helical" evidence="9">
    <location>
        <begin position="518"/>
        <end position="539"/>
    </location>
</feature>
<feature type="transmembrane region" description="Helical" evidence="9">
    <location>
        <begin position="686"/>
        <end position="703"/>
    </location>
</feature>
<dbReference type="PROSITE" id="PS00194">
    <property type="entry name" value="THIOREDOXIN_1"/>
    <property type="match status" value="1"/>
</dbReference>
<feature type="transmembrane region" description="Helical" evidence="9">
    <location>
        <begin position="560"/>
        <end position="586"/>
    </location>
</feature>
<dbReference type="Pfam" id="PF13899">
    <property type="entry name" value="Thioredoxin_7"/>
    <property type="match status" value="1"/>
</dbReference>
<proteinExistence type="predicted"/>
<dbReference type="InterPro" id="IPR028250">
    <property type="entry name" value="DsbDN"/>
</dbReference>
<dbReference type="SUPFAM" id="SSF74863">
    <property type="entry name" value="Thiol:disulfide interchange protein DsbD, N-terminal domain (DsbD-alpha)"/>
    <property type="match status" value="2"/>
</dbReference>
<dbReference type="KEGG" id="lmb:C9I47_2810"/>
<feature type="transmembrane region" description="Helical" evidence="9">
    <location>
        <begin position="592"/>
        <end position="614"/>
    </location>
</feature>
<dbReference type="PANTHER" id="PTHR32234">
    <property type="entry name" value="THIOL:DISULFIDE INTERCHANGE PROTEIN DSBD"/>
    <property type="match status" value="1"/>
</dbReference>
<dbReference type="Pfam" id="PF11412">
    <property type="entry name" value="DsbD_N"/>
    <property type="match status" value="2"/>
</dbReference>
<evidence type="ECO:0000256" key="7">
    <source>
        <dbReference type="ARBA" id="ARBA00023284"/>
    </source>
</evidence>
<feature type="signal peptide" evidence="10">
    <location>
        <begin position="1"/>
        <end position="32"/>
    </location>
</feature>
<keyword evidence="6 9" id="KW-0472">Membrane</keyword>
<dbReference type="Gene3D" id="2.60.40.1250">
    <property type="entry name" value="Thiol:disulfide interchange protein DsbD, N-terminal domain"/>
    <property type="match status" value="2"/>
</dbReference>
<feature type="compositionally biased region" description="Low complexity" evidence="8">
    <location>
        <begin position="355"/>
        <end position="374"/>
    </location>
</feature>
<feature type="domain" description="Thioredoxin" evidence="11">
    <location>
        <begin position="706"/>
        <end position="838"/>
    </location>
</feature>
<evidence type="ECO:0000256" key="9">
    <source>
        <dbReference type="SAM" id="Phobius"/>
    </source>
</evidence>
<dbReference type="PROSITE" id="PS51352">
    <property type="entry name" value="THIOREDOXIN_2"/>
    <property type="match status" value="1"/>
</dbReference>
<evidence type="ECO:0000256" key="6">
    <source>
        <dbReference type="ARBA" id="ARBA00023136"/>
    </source>
</evidence>
<name>A0A2U9T7E1_9GAMM</name>
<dbReference type="Proteomes" id="UP000249447">
    <property type="component" value="Chromosome"/>
</dbReference>
<keyword evidence="7" id="KW-0676">Redox-active center</keyword>
<gene>
    <name evidence="12" type="ORF">C9I47_2810</name>
</gene>
<dbReference type="GO" id="GO:0005886">
    <property type="term" value="C:plasma membrane"/>
    <property type="evidence" value="ECO:0007669"/>
    <property type="project" value="UniProtKB-SubCell"/>
</dbReference>
<dbReference type="AlphaFoldDB" id="A0A2U9T7E1"/>
<dbReference type="InterPro" id="IPR036249">
    <property type="entry name" value="Thioredoxin-like_sf"/>
</dbReference>
<evidence type="ECO:0000259" key="11">
    <source>
        <dbReference type="PROSITE" id="PS51352"/>
    </source>
</evidence>
<keyword evidence="4" id="KW-0201">Cytochrome c-type biogenesis</keyword>
<feature type="compositionally biased region" description="Low complexity" evidence="8">
    <location>
        <begin position="382"/>
        <end position="410"/>
    </location>
</feature>
<keyword evidence="5 9" id="KW-1133">Transmembrane helix</keyword>
<feature type="transmembrane region" description="Helical" evidence="9">
    <location>
        <begin position="658"/>
        <end position="677"/>
    </location>
</feature>
<organism evidence="12 13">
    <name type="scientific">Marilutibacter maris</name>
    <dbReference type="NCBI Taxonomy" id="1605891"/>
    <lineage>
        <taxon>Bacteria</taxon>
        <taxon>Pseudomonadati</taxon>
        <taxon>Pseudomonadota</taxon>
        <taxon>Gammaproteobacteria</taxon>
        <taxon>Lysobacterales</taxon>
        <taxon>Lysobacteraceae</taxon>
        <taxon>Marilutibacter</taxon>
    </lineage>
</organism>
<dbReference type="InterPro" id="IPR013766">
    <property type="entry name" value="Thioredoxin_domain"/>
</dbReference>